<organism evidence="4 5">
    <name type="scientific">Alkaliphilus serpentinus</name>
    <dbReference type="NCBI Taxonomy" id="1482731"/>
    <lineage>
        <taxon>Bacteria</taxon>
        <taxon>Bacillati</taxon>
        <taxon>Bacillota</taxon>
        <taxon>Clostridia</taxon>
        <taxon>Peptostreptococcales</taxon>
        <taxon>Natronincolaceae</taxon>
        <taxon>Alkaliphilus</taxon>
    </lineage>
</organism>
<dbReference type="Proteomes" id="UP000465601">
    <property type="component" value="Unassembled WGS sequence"/>
</dbReference>
<evidence type="ECO:0000256" key="1">
    <source>
        <dbReference type="ARBA" id="ARBA00008950"/>
    </source>
</evidence>
<dbReference type="EC" id="3.1.4.-" evidence="2"/>
<dbReference type="EMBL" id="WBZB01000024">
    <property type="protein sequence ID" value="KAB3530030.1"/>
    <property type="molecule type" value="Genomic_DNA"/>
</dbReference>
<protein>
    <recommendedName>
        <fullName evidence="2">Phosphoesterase</fullName>
        <ecNumber evidence="2">3.1.4.-</ecNumber>
    </recommendedName>
</protein>
<dbReference type="OrthoDB" id="9800565at2"/>
<dbReference type="GO" id="GO:0016787">
    <property type="term" value="F:hydrolase activity"/>
    <property type="evidence" value="ECO:0007669"/>
    <property type="project" value="UniProtKB-UniRule"/>
</dbReference>
<dbReference type="SUPFAM" id="SSF56300">
    <property type="entry name" value="Metallo-dependent phosphatases"/>
    <property type="match status" value="1"/>
</dbReference>
<dbReference type="Gene3D" id="3.60.21.10">
    <property type="match status" value="1"/>
</dbReference>
<comment type="similarity">
    <text evidence="1 2">Belongs to the metallophosphoesterase superfamily. YfcE family.</text>
</comment>
<reference evidence="4 5" key="1">
    <citation type="submission" date="2019-10" db="EMBL/GenBank/DDBJ databases">
        <title>Alkaliphilus serpentinus sp. nov. and Alkaliphilus pronyensis sp. nov., two novel anaerobic alkaliphilic species isolated from the serpentinized-hosted hydrothermal field of the Prony Bay (New Caledonia).</title>
        <authorList>
            <person name="Postec A."/>
        </authorList>
    </citation>
    <scope>NUCLEOTIDE SEQUENCE [LARGE SCALE GENOMIC DNA]</scope>
    <source>
        <strain evidence="4 5">LacT</strain>
    </source>
</reference>
<accession>A0A833M9J5</accession>
<dbReference type="RefSeq" id="WP_151865837.1">
    <property type="nucleotide sequence ID" value="NZ_WBZB01000024.1"/>
</dbReference>
<dbReference type="InterPro" id="IPR000979">
    <property type="entry name" value="Phosphodiesterase_MJ0936/Vps29"/>
</dbReference>
<feature type="domain" description="Calcineurin-like phosphoesterase" evidence="3">
    <location>
        <begin position="1"/>
        <end position="143"/>
    </location>
</feature>
<gene>
    <name evidence="4" type="ORF">F8153_07995</name>
</gene>
<keyword evidence="5" id="KW-1185">Reference proteome</keyword>
<dbReference type="AlphaFoldDB" id="A0A833M9J5"/>
<comment type="caution">
    <text evidence="4">The sequence shown here is derived from an EMBL/GenBank/DDBJ whole genome shotgun (WGS) entry which is preliminary data.</text>
</comment>
<comment type="cofactor">
    <cofactor evidence="2">
        <name>a divalent metal cation</name>
        <dbReference type="ChEBI" id="CHEBI:60240"/>
    </cofactor>
</comment>
<dbReference type="GO" id="GO:0046872">
    <property type="term" value="F:metal ion binding"/>
    <property type="evidence" value="ECO:0007669"/>
    <property type="project" value="UniProtKB-KW"/>
</dbReference>
<evidence type="ECO:0000256" key="2">
    <source>
        <dbReference type="RuleBase" id="RU362039"/>
    </source>
</evidence>
<dbReference type="Pfam" id="PF12850">
    <property type="entry name" value="Metallophos_2"/>
    <property type="match status" value="1"/>
</dbReference>
<proteinExistence type="inferred from homology"/>
<dbReference type="PANTHER" id="PTHR11124">
    <property type="entry name" value="VACUOLAR SORTING PROTEIN VPS29"/>
    <property type="match status" value="1"/>
</dbReference>
<evidence type="ECO:0000313" key="5">
    <source>
        <dbReference type="Proteomes" id="UP000465601"/>
    </source>
</evidence>
<dbReference type="InterPro" id="IPR024654">
    <property type="entry name" value="Calcineurin-like_PHP_lpxH"/>
</dbReference>
<dbReference type="InterPro" id="IPR029052">
    <property type="entry name" value="Metallo-depent_PP-like"/>
</dbReference>
<evidence type="ECO:0000259" key="3">
    <source>
        <dbReference type="Pfam" id="PF12850"/>
    </source>
</evidence>
<keyword evidence="2" id="KW-0479">Metal-binding</keyword>
<evidence type="ECO:0000313" key="4">
    <source>
        <dbReference type="EMBL" id="KAB3530030.1"/>
    </source>
</evidence>
<name>A0A833M9J5_9FIRM</name>
<dbReference type="NCBIfam" id="TIGR00040">
    <property type="entry name" value="yfcE"/>
    <property type="match status" value="1"/>
</dbReference>
<sequence length="154" mass="17521">MKIGVIGDSHQVYQNIKAAMENLKDVELIIHTGDHYEDLVFIRRTYNIEAIGVKGNCDYTGEDEIITTINGRNFFICHGDHYNVKFNLFDLYNKAKELRADVAIFGHTHIPFNRIEGNILFINPGSISYPRGSSSKCCCILELGRDINVKHMTI</sequence>